<evidence type="ECO:0000313" key="2">
    <source>
        <dbReference type="EMBL" id="OTP98133.1"/>
    </source>
</evidence>
<keyword evidence="1" id="KW-0732">Signal</keyword>
<dbReference type="InterPro" id="IPR016963">
    <property type="entry name" value="Glycoporin_RafY"/>
</dbReference>
<feature type="chain" id="PRO_5012986810" evidence="1">
    <location>
        <begin position="19"/>
        <end position="394"/>
    </location>
</feature>
<dbReference type="EMBL" id="NART01000032">
    <property type="protein sequence ID" value="OTQ09753.1"/>
    <property type="molecule type" value="Genomic_DNA"/>
</dbReference>
<evidence type="ECO:0000313" key="3">
    <source>
        <dbReference type="EMBL" id="OTQ09753.1"/>
    </source>
</evidence>
<protein>
    <submittedName>
        <fullName evidence="2">Porin</fullName>
    </submittedName>
</protein>
<dbReference type="RefSeq" id="WP_086301635.1">
    <property type="nucleotide sequence ID" value="NZ_CAMLEZ010000013.1"/>
</dbReference>
<dbReference type="Proteomes" id="UP000194977">
    <property type="component" value="Unassembled WGS sequence"/>
</dbReference>
<keyword evidence="4" id="KW-1185">Reference proteome</keyword>
<sequence length="394" mass="44913">MKKIVIFSLIGLSSMANAAIEWDTPQGKLKLYGDVEINVDAASSKQQLSSLKESAEKKNKPADKDRWDINGRILIGLDGYREINDHNFAGFVVQPLADLGGDMNLDDAAFYFGQKQEWSIKVGRYEAYDMFPLGQDTFIEYSGNTANDIYEDGFGYIYMMKEGRGRSKNGGSIQLNKPFLNNFNFEVNALVNNGEKMFNKSTYHGYDIEKKKNVVYVRPVLSWKNDSFSTAIAAETNVVKNAYGYYDNNGKFRDQSQRTGYGATFSWNSEGDWSAENKGLKINTSFAYMSAKDENDMTIGTDIIWEKVGLGYYYANNNIKKFNPENKIKDGHINSKGKYKIHTVNASYLIDNVLDMDNFNIYLGAYWSLLDRNKSHGDNSDDRYGARIRFKYFY</sequence>
<evidence type="ECO:0000313" key="4">
    <source>
        <dbReference type="Proteomes" id="UP000194800"/>
    </source>
</evidence>
<dbReference type="EMBL" id="NARP01000038">
    <property type="protein sequence ID" value="OTP98133.1"/>
    <property type="molecule type" value="Genomic_DNA"/>
</dbReference>
<feature type="signal peptide" evidence="1">
    <location>
        <begin position="1"/>
        <end position="18"/>
    </location>
</feature>
<evidence type="ECO:0000313" key="5">
    <source>
        <dbReference type="Proteomes" id="UP000194977"/>
    </source>
</evidence>
<dbReference type="Pfam" id="PF16966">
    <property type="entry name" value="Porin_8"/>
    <property type="match status" value="1"/>
</dbReference>
<name>A0A242NEE1_9GAMM</name>
<proteinExistence type="predicted"/>
<organism evidence="2 5">
    <name type="scientific">Gilliamella apicola</name>
    <dbReference type="NCBI Taxonomy" id="1196095"/>
    <lineage>
        <taxon>Bacteria</taxon>
        <taxon>Pseudomonadati</taxon>
        <taxon>Pseudomonadota</taxon>
        <taxon>Gammaproteobacteria</taxon>
        <taxon>Orbales</taxon>
        <taxon>Orbaceae</taxon>
        <taxon>Gilliamella</taxon>
    </lineage>
</organism>
<dbReference type="AlphaFoldDB" id="A0A242NEE1"/>
<dbReference type="SUPFAM" id="SSF56935">
    <property type="entry name" value="Porins"/>
    <property type="match status" value="1"/>
</dbReference>
<dbReference type="OrthoDB" id="5622860at2"/>
<gene>
    <name evidence="3" type="ORF">B6C91_08035</name>
    <name evidence="2" type="ORF">B6D08_12165</name>
</gene>
<reference evidence="4 5" key="1">
    <citation type="submission" date="2017-03" db="EMBL/GenBank/DDBJ databases">
        <title>Comparative genomics of honeybee gut symbionts reveal geographically distinct and subgroup specific antibiotic resistance.</title>
        <authorList>
            <person name="Ludvigsen J."/>
            <person name="Porcellato D."/>
            <person name="Labee-Lund T.M."/>
            <person name="Amdam G.V."/>
            <person name="Rudi K."/>
        </authorList>
    </citation>
    <scope>NUCLEOTIDE SEQUENCE [LARGE SCALE GENOMIC DNA]</scope>
    <source>
        <strain evidence="2 5">A-7-12</strain>
        <strain evidence="3 4">A-9-12</strain>
    </source>
</reference>
<comment type="caution">
    <text evidence="2">The sequence shown here is derived from an EMBL/GenBank/DDBJ whole genome shotgun (WGS) entry which is preliminary data.</text>
</comment>
<evidence type="ECO:0000256" key="1">
    <source>
        <dbReference type="SAM" id="SignalP"/>
    </source>
</evidence>
<dbReference type="Proteomes" id="UP000194800">
    <property type="component" value="Unassembled WGS sequence"/>
</dbReference>
<accession>A0A242NEE1</accession>